<sequence>MAQWKLWTLGAAAVIIDLAVYALLGVIMMGYDDSHNGTEPDYYKWSSYKTLDKAAVIGLWFWNIVNILFWGYVIYRIVKAIRNKIYGA</sequence>
<dbReference type="AlphaFoldDB" id="A0A444MQK2"/>
<proteinExistence type="predicted"/>
<evidence type="ECO:0000313" key="2">
    <source>
        <dbReference type="EMBL" id="RWY53889.1"/>
    </source>
</evidence>
<organism evidence="2 3">
    <name type="scientific">Mucilaginibacter gilvus</name>
    <dbReference type="NCBI Taxonomy" id="2305909"/>
    <lineage>
        <taxon>Bacteria</taxon>
        <taxon>Pseudomonadati</taxon>
        <taxon>Bacteroidota</taxon>
        <taxon>Sphingobacteriia</taxon>
        <taxon>Sphingobacteriales</taxon>
        <taxon>Sphingobacteriaceae</taxon>
        <taxon>Mucilaginibacter</taxon>
    </lineage>
</organism>
<feature type="transmembrane region" description="Helical" evidence="1">
    <location>
        <begin position="7"/>
        <end position="31"/>
    </location>
</feature>
<keyword evidence="3" id="KW-1185">Reference proteome</keyword>
<comment type="caution">
    <text evidence="2">The sequence shown here is derived from an EMBL/GenBank/DDBJ whole genome shotgun (WGS) entry which is preliminary data.</text>
</comment>
<keyword evidence="1" id="KW-1133">Transmembrane helix</keyword>
<dbReference type="RefSeq" id="WP_128533322.1">
    <property type="nucleotide sequence ID" value="NZ_SBIW01000003.1"/>
</dbReference>
<gene>
    <name evidence="2" type="ORF">EPL05_07440</name>
</gene>
<accession>A0A444MQK2</accession>
<feature type="transmembrane region" description="Helical" evidence="1">
    <location>
        <begin position="54"/>
        <end position="75"/>
    </location>
</feature>
<keyword evidence="1" id="KW-0472">Membrane</keyword>
<protein>
    <submittedName>
        <fullName evidence="2">Uncharacterized protein</fullName>
    </submittedName>
</protein>
<reference evidence="2 3" key="1">
    <citation type="submission" date="2019-01" db="EMBL/GenBank/DDBJ databases">
        <title>Mucilaginibacter antarcticum sp. nov., isolated from antarctic soil.</title>
        <authorList>
            <person name="Yan Y.-Q."/>
            <person name="Du Z.-J."/>
        </authorList>
    </citation>
    <scope>NUCLEOTIDE SEQUENCE [LARGE SCALE GENOMIC DNA]</scope>
    <source>
        <strain evidence="2 3">F01003</strain>
    </source>
</reference>
<dbReference type="Proteomes" id="UP000286701">
    <property type="component" value="Unassembled WGS sequence"/>
</dbReference>
<dbReference type="OrthoDB" id="1453026at2"/>
<name>A0A444MQK2_9SPHI</name>
<dbReference type="EMBL" id="SBIW01000003">
    <property type="protein sequence ID" value="RWY53889.1"/>
    <property type="molecule type" value="Genomic_DNA"/>
</dbReference>
<evidence type="ECO:0000256" key="1">
    <source>
        <dbReference type="SAM" id="Phobius"/>
    </source>
</evidence>
<evidence type="ECO:0000313" key="3">
    <source>
        <dbReference type="Proteomes" id="UP000286701"/>
    </source>
</evidence>
<keyword evidence="1" id="KW-0812">Transmembrane</keyword>